<dbReference type="STRING" id="49451.A0A314LCM2"/>
<accession>A0A314LCM2</accession>
<protein>
    <recommendedName>
        <fullName evidence="2">RING-type E3 ubiquitin transferase</fullName>
        <ecNumber evidence="2">2.3.2.27</ecNumber>
    </recommendedName>
</protein>
<dbReference type="EMBL" id="MJEQ01000119">
    <property type="protein sequence ID" value="OIT39326.1"/>
    <property type="molecule type" value="Genomic_DNA"/>
</dbReference>
<dbReference type="AlphaFoldDB" id="A0A314LCM2"/>
<dbReference type="Gramene" id="OIT39326">
    <property type="protein sequence ID" value="OIT39326"/>
    <property type="gene ID" value="A4A49_12883"/>
</dbReference>
<name>A0A314LCM2_NICAT</name>
<comment type="catalytic activity">
    <reaction evidence="1">
        <text>S-ubiquitinyl-[E2 ubiquitin-conjugating enzyme]-L-cysteine + [acceptor protein]-L-lysine = [E2 ubiquitin-conjugating enzyme]-L-cysteine + N(6)-ubiquitinyl-[acceptor protein]-L-lysine.</text>
        <dbReference type="EC" id="2.3.2.27"/>
    </reaction>
</comment>
<evidence type="ECO:0000313" key="5">
    <source>
        <dbReference type="Proteomes" id="UP000187609"/>
    </source>
</evidence>
<sequence>MGEKMPSQNKLIAVAIDKDRGSQFALKWTVDNLLVRGQTTLLIHVKSPPLASPRSNQIYDEARCRNFSELDLQTKEMFLPLRVFCTRKDVSIKL</sequence>
<reference evidence="4" key="1">
    <citation type="submission" date="2016-11" db="EMBL/GenBank/DDBJ databases">
        <title>The genome of Nicotiana attenuata.</title>
        <authorList>
            <person name="Xu S."/>
            <person name="Brockmoeller T."/>
            <person name="Gaquerel E."/>
            <person name="Navarro A."/>
            <person name="Kuhl H."/>
            <person name="Gase K."/>
            <person name="Ling Z."/>
            <person name="Zhou W."/>
            <person name="Kreitzer C."/>
            <person name="Stanke M."/>
            <person name="Tang H."/>
            <person name="Lyons E."/>
            <person name="Pandey P."/>
            <person name="Pandey S.P."/>
            <person name="Timmermann B."/>
            <person name="Baldwin I.T."/>
        </authorList>
    </citation>
    <scope>NUCLEOTIDE SEQUENCE [LARGE SCALE GENOMIC DNA]</scope>
    <source>
        <strain evidence="4">UT</strain>
    </source>
</reference>
<gene>
    <name evidence="4" type="ORF">A4A49_12883</name>
</gene>
<evidence type="ECO:0000256" key="2">
    <source>
        <dbReference type="ARBA" id="ARBA00012483"/>
    </source>
</evidence>
<dbReference type="SMR" id="A0A314LCM2"/>
<evidence type="ECO:0000256" key="1">
    <source>
        <dbReference type="ARBA" id="ARBA00000900"/>
    </source>
</evidence>
<dbReference type="InterPro" id="IPR051348">
    <property type="entry name" value="U-box_ubiquitin_ligases"/>
</dbReference>
<dbReference type="PANTHER" id="PTHR45647:SF141">
    <property type="entry name" value="U-BOX DOMAIN-CONTAINING PROTEIN 52-LIKE ISOFORM X1"/>
    <property type="match status" value="1"/>
</dbReference>
<comment type="caution">
    <text evidence="4">The sequence shown here is derived from an EMBL/GenBank/DDBJ whole genome shotgun (WGS) entry which is preliminary data.</text>
</comment>
<dbReference type="Proteomes" id="UP000187609">
    <property type="component" value="Unassembled WGS sequence"/>
</dbReference>
<keyword evidence="5" id="KW-1185">Reference proteome</keyword>
<keyword evidence="3" id="KW-0833">Ubl conjugation pathway</keyword>
<dbReference type="GO" id="GO:0061630">
    <property type="term" value="F:ubiquitin protein ligase activity"/>
    <property type="evidence" value="ECO:0007669"/>
    <property type="project" value="UniProtKB-EC"/>
</dbReference>
<evidence type="ECO:0000256" key="3">
    <source>
        <dbReference type="ARBA" id="ARBA00022786"/>
    </source>
</evidence>
<organism evidence="4 5">
    <name type="scientific">Nicotiana attenuata</name>
    <name type="common">Coyote tobacco</name>
    <dbReference type="NCBI Taxonomy" id="49451"/>
    <lineage>
        <taxon>Eukaryota</taxon>
        <taxon>Viridiplantae</taxon>
        <taxon>Streptophyta</taxon>
        <taxon>Embryophyta</taxon>
        <taxon>Tracheophyta</taxon>
        <taxon>Spermatophyta</taxon>
        <taxon>Magnoliopsida</taxon>
        <taxon>eudicotyledons</taxon>
        <taxon>Gunneridae</taxon>
        <taxon>Pentapetalae</taxon>
        <taxon>asterids</taxon>
        <taxon>lamiids</taxon>
        <taxon>Solanales</taxon>
        <taxon>Solanaceae</taxon>
        <taxon>Nicotianoideae</taxon>
        <taxon>Nicotianeae</taxon>
        <taxon>Nicotiana</taxon>
    </lineage>
</organism>
<proteinExistence type="predicted"/>
<evidence type="ECO:0000313" key="4">
    <source>
        <dbReference type="EMBL" id="OIT39326.1"/>
    </source>
</evidence>
<dbReference type="EC" id="2.3.2.27" evidence="2"/>
<dbReference type="PANTHER" id="PTHR45647">
    <property type="entry name" value="OS02G0152300 PROTEIN"/>
    <property type="match status" value="1"/>
</dbReference>